<feature type="compositionally biased region" description="Polar residues" evidence="5">
    <location>
        <begin position="1"/>
        <end position="25"/>
    </location>
</feature>
<dbReference type="InterPro" id="IPR024738">
    <property type="entry name" value="Hfi1/Tada1"/>
</dbReference>
<keyword evidence="2" id="KW-0805">Transcription regulation</keyword>
<evidence type="ECO:0000313" key="6">
    <source>
        <dbReference type="EMBL" id="EDK43844.1"/>
    </source>
</evidence>
<dbReference type="FunCoup" id="A5DXD6">
    <property type="interactions" value="1050"/>
</dbReference>
<proteinExistence type="predicted"/>
<dbReference type="VEuPathDB" id="FungiDB:LELG_02023"/>
<dbReference type="GO" id="GO:0000124">
    <property type="term" value="C:SAGA complex"/>
    <property type="evidence" value="ECO:0007669"/>
    <property type="project" value="TreeGrafter"/>
</dbReference>
<feature type="compositionally biased region" description="Basic residues" evidence="5">
    <location>
        <begin position="64"/>
        <end position="76"/>
    </location>
</feature>
<accession>A5DXD6</accession>
<evidence type="ECO:0000256" key="5">
    <source>
        <dbReference type="SAM" id="MobiDB-lite"/>
    </source>
</evidence>
<sequence>MATKVISSGLNPLKNGSSSSTTQVKTESKPHVPARSSSGANHSQQQQQQQQQQQLPPTTSHQHPQQHHLQHRVKSGKRLELEKLIREFQNKLGKNWEKYHETLSLFLVGKLSRPELISTITPFLKEHNLFRYHNKLLMLNFANSLKDGGSYDTTNEFASFWNKRLSKSTRNVKSTQYEKFKQNIMGLPIKERRRIKNITRDSGKRNKLNAGITLTRHTLLPKIPMIQDKEQQQMQVNNLVQWQQDVLNGINTPIATENYEIPDADNLTKTMLMIMREHGLTGGLNAGVLEVLLLGLKSHMKNVVESAIDVAKYRKNKYTNNDYVSYEMKNGSASSSDETRNSKKRKLDQSEQDSEGETNNKDIILSVEDLYDTFEMFPHLIEPGGPRLRLSNVLLENDDCVLSKDELGYTLPPKPASLMFSNNNNNINNNNNNNNNGVAVVEKKAITAAEAPLNQSAVSGNKTGLVLNNNNNNVTTTATTGPSTSTSTPATSNSSDLQSIKPGHNRNGSGVDPLHALPAPSSASPSSSSPPTQSLSQQQQQQQKQQQQQQSLKAQMQLGTLPRPDAHIGSTDELKWVLHDLVSTM</sequence>
<evidence type="ECO:0000256" key="3">
    <source>
        <dbReference type="ARBA" id="ARBA00023163"/>
    </source>
</evidence>
<keyword evidence="3" id="KW-0804">Transcription</keyword>
<name>A5DXD6_LODEL</name>
<keyword evidence="4" id="KW-0539">Nucleus</keyword>
<feature type="region of interest" description="Disordered" evidence="5">
    <location>
        <begin position="327"/>
        <end position="361"/>
    </location>
</feature>
<dbReference type="HOGENOM" id="CLU_033254_0_0_1"/>
<dbReference type="AlphaFoldDB" id="A5DXD6"/>
<dbReference type="KEGG" id="lel:PVL30_001998"/>
<dbReference type="GO" id="GO:0005634">
    <property type="term" value="C:nucleus"/>
    <property type="evidence" value="ECO:0007669"/>
    <property type="project" value="UniProtKB-SubCell"/>
</dbReference>
<feature type="compositionally biased region" description="Low complexity" evidence="5">
    <location>
        <begin position="463"/>
        <end position="495"/>
    </location>
</feature>
<dbReference type="GeneID" id="5234128"/>
<keyword evidence="7" id="KW-1185">Reference proteome</keyword>
<dbReference type="eggNOG" id="ENOG502RX84">
    <property type="taxonomic scope" value="Eukaryota"/>
</dbReference>
<dbReference type="OrthoDB" id="10264870at2759"/>
<gene>
    <name evidence="6" type="ORF">LELG_02023</name>
</gene>
<feature type="region of interest" description="Disordered" evidence="5">
    <location>
        <begin position="460"/>
        <end position="568"/>
    </location>
</feature>
<dbReference type="InParanoid" id="A5DXD6"/>
<feature type="compositionally biased region" description="Low complexity" evidence="5">
    <location>
        <begin position="42"/>
        <end position="63"/>
    </location>
</feature>
<dbReference type="GO" id="GO:0006357">
    <property type="term" value="P:regulation of transcription by RNA polymerase II"/>
    <property type="evidence" value="ECO:0007669"/>
    <property type="project" value="TreeGrafter"/>
</dbReference>
<dbReference type="GO" id="GO:0003713">
    <property type="term" value="F:transcription coactivator activity"/>
    <property type="evidence" value="ECO:0007669"/>
    <property type="project" value="TreeGrafter"/>
</dbReference>
<dbReference type="EMBL" id="CH981525">
    <property type="protein sequence ID" value="EDK43844.1"/>
    <property type="molecule type" value="Genomic_DNA"/>
</dbReference>
<reference evidence="6 7" key="1">
    <citation type="journal article" date="2009" name="Nature">
        <title>Evolution of pathogenicity and sexual reproduction in eight Candida genomes.</title>
        <authorList>
            <person name="Butler G."/>
            <person name="Rasmussen M.D."/>
            <person name="Lin M.F."/>
            <person name="Santos M.A."/>
            <person name="Sakthikumar S."/>
            <person name="Munro C.A."/>
            <person name="Rheinbay E."/>
            <person name="Grabherr M."/>
            <person name="Forche A."/>
            <person name="Reedy J.L."/>
            <person name="Agrafioti I."/>
            <person name="Arnaud M.B."/>
            <person name="Bates S."/>
            <person name="Brown A.J."/>
            <person name="Brunke S."/>
            <person name="Costanzo M.C."/>
            <person name="Fitzpatrick D.A."/>
            <person name="de Groot P.W."/>
            <person name="Harris D."/>
            <person name="Hoyer L.L."/>
            <person name="Hube B."/>
            <person name="Klis F.M."/>
            <person name="Kodira C."/>
            <person name="Lennard N."/>
            <person name="Logue M.E."/>
            <person name="Martin R."/>
            <person name="Neiman A.M."/>
            <person name="Nikolaou E."/>
            <person name="Quail M.A."/>
            <person name="Quinn J."/>
            <person name="Santos M.C."/>
            <person name="Schmitzberger F.F."/>
            <person name="Sherlock G."/>
            <person name="Shah P."/>
            <person name="Silverstein K.A."/>
            <person name="Skrzypek M.S."/>
            <person name="Soll D."/>
            <person name="Staggs R."/>
            <person name="Stansfield I."/>
            <person name="Stumpf M.P."/>
            <person name="Sudbery P.E."/>
            <person name="Srikantha T."/>
            <person name="Zeng Q."/>
            <person name="Berman J."/>
            <person name="Berriman M."/>
            <person name="Heitman J."/>
            <person name="Gow N.A."/>
            <person name="Lorenz M.C."/>
            <person name="Birren B.W."/>
            <person name="Kellis M."/>
            <person name="Cuomo C.A."/>
        </authorList>
    </citation>
    <scope>NUCLEOTIDE SEQUENCE [LARGE SCALE GENOMIC DNA]</scope>
    <source>
        <strain evidence="7">ATCC 11503 / BCRC 21390 / CBS 2605 / JCM 1781 / NBRC 1676 / NRRL YB-4239</strain>
    </source>
</reference>
<protein>
    <recommendedName>
        <fullName evidence="8">Transcriptional coactivator HFI1/ADA1</fullName>
    </recommendedName>
</protein>
<evidence type="ECO:0008006" key="8">
    <source>
        <dbReference type="Google" id="ProtNLM"/>
    </source>
</evidence>
<evidence type="ECO:0000256" key="1">
    <source>
        <dbReference type="ARBA" id="ARBA00004123"/>
    </source>
</evidence>
<feature type="compositionally biased region" description="Low complexity" evidence="5">
    <location>
        <begin position="516"/>
        <end position="558"/>
    </location>
</feature>
<dbReference type="Proteomes" id="UP000001996">
    <property type="component" value="Unassembled WGS sequence"/>
</dbReference>
<evidence type="ECO:0000256" key="2">
    <source>
        <dbReference type="ARBA" id="ARBA00023015"/>
    </source>
</evidence>
<evidence type="ECO:0000256" key="4">
    <source>
        <dbReference type="ARBA" id="ARBA00023242"/>
    </source>
</evidence>
<organism evidence="6 7">
    <name type="scientific">Lodderomyces elongisporus (strain ATCC 11503 / CBS 2605 / JCM 1781 / NBRC 1676 / NRRL YB-4239)</name>
    <name type="common">Yeast</name>
    <name type="synonym">Saccharomyces elongisporus</name>
    <dbReference type="NCBI Taxonomy" id="379508"/>
    <lineage>
        <taxon>Eukaryota</taxon>
        <taxon>Fungi</taxon>
        <taxon>Dikarya</taxon>
        <taxon>Ascomycota</taxon>
        <taxon>Saccharomycotina</taxon>
        <taxon>Pichiomycetes</taxon>
        <taxon>Debaryomycetaceae</taxon>
        <taxon>Candida/Lodderomyces clade</taxon>
        <taxon>Lodderomyces</taxon>
    </lineage>
</organism>
<feature type="region of interest" description="Disordered" evidence="5">
    <location>
        <begin position="1"/>
        <end position="76"/>
    </location>
</feature>
<dbReference type="STRING" id="379508.A5DXD6"/>
<evidence type="ECO:0000313" key="7">
    <source>
        <dbReference type="Proteomes" id="UP000001996"/>
    </source>
</evidence>
<dbReference type="PANTHER" id="PTHR21277:SF5">
    <property type="entry name" value="TRANSCRIPTIONAL ADAPTER 1"/>
    <property type="match status" value="1"/>
</dbReference>
<dbReference type="Pfam" id="PF12767">
    <property type="entry name" value="SAGA-Tad1"/>
    <property type="match status" value="1"/>
</dbReference>
<comment type="subcellular location">
    <subcellularLocation>
        <location evidence="1">Nucleus</location>
    </subcellularLocation>
</comment>
<dbReference type="PANTHER" id="PTHR21277">
    <property type="entry name" value="TRANSCRIPTIONAL ADAPTER 1"/>
    <property type="match status" value="1"/>
</dbReference>